<dbReference type="NCBIfam" id="TIGR02504">
    <property type="entry name" value="NrdJ_Z"/>
    <property type="match status" value="1"/>
</dbReference>
<dbReference type="InterPro" id="IPR024434">
    <property type="entry name" value="TSCPD_dom"/>
</dbReference>
<dbReference type="InterPro" id="IPR013344">
    <property type="entry name" value="RNR_NrdJ/NrdZ"/>
</dbReference>
<dbReference type="InterPro" id="IPR000788">
    <property type="entry name" value="RNR_lg_C"/>
</dbReference>
<proteinExistence type="inferred from homology"/>
<keyword evidence="7 13" id="KW-0547">Nucleotide-binding</keyword>
<evidence type="ECO:0000256" key="13">
    <source>
        <dbReference type="RuleBase" id="RU364064"/>
    </source>
</evidence>
<evidence type="ECO:0000256" key="8">
    <source>
        <dbReference type="ARBA" id="ARBA00023002"/>
    </source>
</evidence>
<evidence type="ECO:0000256" key="10">
    <source>
        <dbReference type="ARBA" id="ARBA00023285"/>
    </source>
</evidence>
<keyword evidence="9" id="KW-1015">Disulfide bond</keyword>
<protein>
    <recommendedName>
        <fullName evidence="4 13">Vitamin B12-dependent ribonucleotide reductase</fullName>
        <ecNumber evidence="3 13">1.17.4.1</ecNumber>
    </recommendedName>
</protein>
<dbReference type="Pfam" id="PF02867">
    <property type="entry name" value="Ribonuc_red_lgC"/>
    <property type="match status" value="1"/>
</dbReference>
<dbReference type="SUPFAM" id="SSF51998">
    <property type="entry name" value="PFL-like glycyl radical enzymes"/>
    <property type="match status" value="1"/>
</dbReference>
<dbReference type="Gene3D" id="3.20.70.20">
    <property type="match status" value="1"/>
</dbReference>
<feature type="compositionally biased region" description="Basic and acidic residues" evidence="14">
    <location>
        <begin position="729"/>
        <end position="741"/>
    </location>
</feature>
<evidence type="ECO:0000256" key="6">
    <source>
        <dbReference type="ARBA" id="ARBA00022634"/>
    </source>
</evidence>
<dbReference type="Pfam" id="PF12637">
    <property type="entry name" value="TSCPD"/>
    <property type="match status" value="1"/>
</dbReference>
<evidence type="ECO:0000256" key="1">
    <source>
        <dbReference type="ARBA" id="ARBA00001922"/>
    </source>
</evidence>
<evidence type="ECO:0000256" key="11">
    <source>
        <dbReference type="ARBA" id="ARBA00025437"/>
    </source>
</evidence>
<evidence type="ECO:0000256" key="12">
    <source>
        <dbReference type="ARBA" id="ARBA00047754"/>
    </source>
</evidence>
<evidence type="ECO:0000256" key="7">
    <source>
        <dbReference type="ARBA" id="ARBA00022741"/>
    </source>
</evidence>
<dbReference type="NCBIfam" id="NF005122">
    <property type="entry name" value="PRK06556.1"/>
    <property type="match status" value="1"/>
</dbReference>
<dbReference type="PRINTS" id="PR01183">
    <property type="entry name" value="RIBORDTASEM1"/>
</dbReference>
<dbReference type="InterPro" id="IPR013678">
    <property type="entry name" value="RNR_2_N"/>
</dbReference>
<gene>
    <name evidence="18" type="ORF">CSA56_01515</name>
</gene>
<dbReference type="Proteomes" id="UP000230821">
    <property type="component" value="Unassembled WGS sequence"/>
</dbReference>
<dbReference type="GO" id="GO:0050897">
    <property type="term" value="F:cobalt ion binding"/>
    <property type="evidence" value="ECO:0007669"/>
    <property type="project" value="InterPro"/>
</dbReference>
<feature type="domain" description="TSCPD" evidence="17">
    <location>
        <begin position="743"/>
        <end position="845"/>
    </location>
</feature>
<dbReference type="EC" id="1.17.4.1" evidence="3 13"/>
<comment type="cofactor">
    <cofactor evidence="1 13">
        <name>adenosylcob(III)alamin</name>
        <dbReference type="ChEBI" id="CHEBI:18408"/>
    </cofactor>
</comment>
<keyword evidence="10 13" id="KW-0170">Cobalt</keyword>
<dbReference type="GO" id="GO:0004748">
    <property type="term" value="F:ribonucleoside-diphosphate reductase activity, thioredoxin disulfide as acceptor"/>
    <property type="evidence" value="ECO:0007669"/>
    <property type="project" value="UniProtKB-EC"/>
</dbReference>
<evidence type="ECO:0000256" key="2">
    <source>
        <dbReference type="ARBA" id="ARBA00007405"/>
    </source>
</evidence>
<comment type="catalytic activity">
    <reaction evidence="12 13">
        <text>a 2'-deoxyribonucleoside 5'-diphosphate + [thioredoxin]-disulfide + H2O = a ribonucleoside 5'-diphosphate + [thioredoxin]-dithiol</text>
        <dbReference type="Rhea" id="RHEA:23252"/>
        <dbReference type="Rhea" id="RHEA-COMP:10698"/>
        <dbReference type="Rhea" id="RHEA-COMP:10700"/>
        <dbReference type="ChEBI" id="CHEBI:15377"/>
        <dbReference type="ChEBI" id="CHEBI:29950"/>
        <dbReference type="ChEBI" id="CHEBI:50058"/>
        <dbReference type="ChEBI" id="CHEBI:57930"/>
        <dbReference type="ChEBI" id="CHEBI:73316"/>
        <dbReference type="EC" id="1.17.4.1"/>
    </reaction>
</comment>
<reference evidence="18 19" key="1">
    <citation type="submission" date="2017-10" db="EMBL/GenBank/DDBJ databases">
        <title>Novel microbial diversity and functional potential in the marine mammal oral microbiome.</title>
        <authorList>
            <person name="Dudek N.K."/>
            <person name="Sun C.L."/>
            <person name="Burstein D."/>
            <person name="Kantor R.S."/>
            <person name="Aliaga Goltsman D.S."/>
            <person name="Bik E.M."/>
            <person name="Thomas B.C."/>
            <person name="Banfield J.F."/>
            <person name="Relman D.A."/>
        </authorList>
    </citation>
    <scope>NUCLEOTIDE SEQUENCE [LARGE SCALE GENOMIC DNA]</scope>
    <source>
        <strain evidence="18">DOLJORAL78_47_16</strain>
    </source>
</reference>
<evidence type="ECO:0000256" key="9">
    <source>
        <dbReference type="ARBA" id="ARBA00023157"/>
    </source>
</evidence>
<feature type="domain" description="Ribonucleotide reductase large subunit C-terminal" evidence="15">
    <location>
        <begin position="174"/>
        <end position="710"/>
    </location>
</feature>
<sequence length="928" mass="102234">MDEVKRPGNRKTDTREEEKQQLKTPKTMSGKKPLPKVKGLSIRRYYTVPGIHPFEKVDWERRTARITDVTGSIVFEQTGVEVPSFWSQTATNIVVHKYFHGMPDTPERETSVKQLIERVTCTITDWGKSDGYFATGSDADSFYAELTHLLVNQKASFNSPVWFNVGIEEKPQCSACFINSVEDTMESILELAKTEGILFKYGSGTGTNLSVLRSSKERLSSGGKPSGPVSFMRGYDAFAGVIKSGGKTRRAAKMVILNADHPDIVEYITCKEREEEKARKLIEQGYDPDNAYDSIFFQNANNSVRVTDAFMKAVEDDDTWQTTAITTGEVTDTYKARDLLRMIAKSTYVCGDPGLQYDTTINAWHTSPNSGRINASNPCAEFLFLDGTSCNLASLNLMRFRNSDGEFDVESFLHAVHILIVAQEIIVDHANYPTPEITQNSHQFRPLGLGYTNLGALLMARGLPYDSDAGRAYAAAVTALMCGQAYKTSAFLARIRGPFEAYAANQGAMLNVIRQHRQAVEAIDTSCAVPTEMLSVAQTVWDEAFEVGKKAGYRNAQATVLAPTGTISFMMDCDTTGIEPELALIKYKHLVGGGNIKMINGTVPEALTQLGYQHDEQQGILDYLEQHETIEGAPLLDVNDLGVFDCAFPPKNGQRVIQYMGHLKMMAAVQPFISGGISKTVNVPHTSTVEEIMDVYMTAWKLGIKAVAIYRDGSKQIQPLTTSSGSSKESSEQEFHPIRRPLPDERAAMTKKFSIAGHKGYVTVGMYEDGTPGELFIVMSKEGSTISGLMDGFATAISLALQYGVPLGVLVNKFSHMRFEPAGFTGDKDIPIAKSILDYIFRWLALKFMQPEDRPSVLPPAPKSLTTNGHSEAELEHQAKTQIQLVENERRVFQEQADAPPCSVCGAIMVRNGACYKCLNCGTTSGCS</sequence>
<organism evidence="18 19">
    <name type="scientific">candidate division KSB3 bacterium</name>
    <dbReference type="NCBI Taxonomy" id="2044937"/>
    <lineage>
        <taxon>Bacteria</taxon>
        <taxon>candidate division KSB3</taxon>
    </lineage>
</organism>
<evidence type="ECO:0000256" key="4">
    <source>
        <dbReference type="ARBA" id="ARBA00014409"/>
    </source>
</evidence>
<evidence type="ECO:0000259" key="17">
    <source>
        <dbReference type="Pfam" id="PF12637"/>
    </source>
</evidence>
<accession>A0A2G6KMI5</accession>
<dbReference type="GO" id="GO:0031419">
    <property type="term" value="F:cobalamin binding"/>
    <property type="evidence" value="ECO:0007669"/>
    <property type="project" value="UniProtKB-KW"/>
</dbReference>
<evidence type="ECO:0000259" key="15">
    <source>
        <dbReference type="Pfam" id="PF02867"/>
    </source>
</evidence>
<dbReference type="GO" id="GO:0071897">
    <property type="term" value="P:DNA biosynthetic process"/>
    <property type="evidence" value="ECO:0007669"/>
    <property type="project" value="UniProtKB-KW"/>
</dbReference>
<dbReference type="GO" id="GO:0000166">
    <property type="term" value="F:nucleotide binding"/>
    <property type="evidence" value="ECO:0007669"/>
    <property type="project" value="UniProtKB-KW"/>
</dbReference>
<keyword evidence="8 13" id="KW-0560">Oxidoreductase</keyword>
<comment type="similarity">
    <text evidence="2 13">Belongs to the ribonucleoside diphosphate reductase class-2 family.</text>
</comment>
<dbReference type="InterPro" id="IPR050862">
    <property type="entry name" value="RdRp_reductase_class-2"/>
</dbReference>
<dbReference type="CDD" id="cd02888">
    <property type="entry name" value="RNR_II_dimer"/>
    <property type="match status" value="1"/>
</dbReference>
<evidence type="ECO:0000313" key="18">
    <source>
        <dbReference type="EMBL" id="PIE36049.1"/>
    </source>
</evidence>
<dbReference type="EMBL" id="PDSK01000026">
    <property type="protein sequence ID" value="PIE36049.1"/>
    <property type="molecule type" value="Genomic_DNA"/>
</dbReference>
<feature type="region of interest" description="Disordered" evidence="14">
    <location>
        <begin position="718"/>
        <end position="741"/>
    </location>
</feature>
<dbReference type="PANTHER" id="PTHR43371">
    <property type="entry name" value="VITAMIN B12-DEPENDENT RIBONUCLEOTIDE REDUCTASE"/>
    <property type="match status" value="1"/>
</dbReference>
<feature type="compositionally biased region" description="Basic and acidic residues" evidence="14">
    <location>
        <begin position="1"/>
        <end position="21"/>
    </location>
</feature>
<feature type="region of interest" description="Disordered" evidence="14">
    <location>
        <begin position="1"/>
        <end position="34"/>
    </location>
</feature>
<feature type="domain" description="Ribonucleotide reductase class II vitamin B12-dependent N-terminal" evidence="16">
    <location>
        <begin position="61"/>
        <end position="153"/>
    </location>
</feature>
<evidence type="ECO:0000313" key="19">
    <source>
        <dbReference type="Proteomes" id="UP000230821"/>
    </source>
</evidence>
<dbReference type="AlphaFoldDB" id="A0A2G6KMI5"/>
<comment type="function">
    <text evidence="11 13">Catalyzes the reduction of ribonucleotides to deoxyribonucleotides. May function to provide a pool of deoxyribonucleotide precursors for DNA repair during oxygen limitation and/or for immediate growth after restoration of oxygen.</text>
</comment>
<comment type="caution">
    <text evidence="18">The sequence shown here is derived from an EMBL/GenBank/DDBJ whole genome shotgun (WGS) entry which is preliminary data.</text>
</comment>
<dbReference type="PANTHER" id="PTHR43371:SF1">
    <property type="entry name" value="RIBONUCLEOSIDE-DIPHOSPHATE REDUCTASE"/>
    <property type="match status" value="1"/>
</dbReference>
<evidence type="ECO:0000256" key="3">
    <source>
        <dbReference type="ARBA" id="ARBA00012274"/>
    </source>
</evidence>
<keyword evidence="5 13" id="KW-0846">Cobalamin</keyword>
<dbReference type="Pfam" id="PF08471">
    <property type="entry name" value="Ribonuc_red_2_N"/>
    <property type="match status" value="1"/>
</dbReference>
<evidence type="ECO:0000259" key="16">
    <source>
        <dbReference type="Pfam" id="PF08471"/>
    </source>
</evidence>
<evidence type="ECO:0000256" key="14">
    <source>
        <dbReference type="SAM" id="MobiDB-lite"/>
    </source>
</evidence>
<name>A0A2G6KMI5_9BACT</name>
<keyword evidence="6 13" id="KW-0237">DNA synthesis</keyword>
<evidence type="ECO:0000256" key="5">
    <source>
        <dbReference type="ARBA" id="ARBA00022628"/>
    </source>
</evidence>